<feature type="transmembrane region" description="Helical" evidence="2">
    <location>
        <begin position="116"/>
        <end position="135"/>
    </location>
</feature>
<reference evidence="3" key="1">
    <citation type="journal article" date="2014" name="Int. J. Syst. Evol. Microbiol.">
        <title>Complete genome sequence of Corynebacterium casei LMG S-19264T (=DSM 44701T), isolated from a smear-ripened cheese.</title>
        <authorList>
            <consortium name="US DOE Joint Genome Institute (JGI-PGF)"/>
            <person name="Walter F."/>
            <person name="Albersmeier A."/>
            <person name="Kalinowski J."/>
            <person name="Ruckert C."/>
        </authorList>
    </citation>
    <scope>NUCLEOTIDE SEQUENCE</scope>
    <source>
        <strain evidence="3">JCM 3090</strain>
    </source>
</reference>
<keyword evidence="2" id="KW-0472">Membrane</keyword>
<feature type="transmembrane region" description="Helical" evidence="2">
    <location>
        <begin position="147"/>
        <end position="168"/>
    </location>
</feature>
<dbReference type="Pfam" id="PF00756">
    <property type="entry name" value="Esterase"/>
    <property type="match status" value="1"/>
</dbReference>
<feature type="transmembrane region" description="Helical" evidence="2">
    <location>
        <begin position="206"/>
        <end position="223"/>
    </location>
</feature>
<dbReference type="SUPFAM" id="SSF53474">
    <property type="entry name" value="alpha/beta-Hydrolases"/>
    <property type="match status" value="1"/>
</dbReference>
<feature type="transmembrane region" description="Helical" evidence="2">
    <location>
        <begin position="87"/>
        <end position="110"/>
    </location>
</feature>
<evidence type="ECO:0000256" key="1">
    <source>
        <dbReference type="SAM" id="MobiDB-lite"/>
    </source>
</evidence>
<feature type="region of interest" description="Disordered" evidence="1">
    <location>
        <begin position="1"/>
        <end position="73"/>
    </location>
</feature>
<feature type="compositionally biased region" description="Low complexity" evidence="1">
    <location>
        <begin position="539"/>
        <end position="549"/>
    </location>
</feature>
<sequence>MTVEETPAAAPPAAAGGAPRPRPPADRVARNVTDRGFAGPPLDDRIPASDGPHRDGPHRDSTDRDGVDRVAAGAPHADRRATLRRRIVLCAVFALGAALGGAAVAGYSGLADRLSLLVPALCWIVEGLALAALATSWLRAGRRWRRWILPGLFAGAALLVYVTKFLLWHTGAVTDPYPELFLLLAAALLLALAGLPFTLRGHRRAARIAAILAVPLTALGAGLCVNREYGLYVSVGDLLGHGTPLTGVDRLPTGPTAELPERPRRHRGTMVAFTAPGERSGFVARPGAAYLPPAYFTRERDRLPVLLMLPGTPGAPLHFVRSGRAAELADRYAAAHGGRGAVLIFVDPNGRSTHDTECVDGPQGTSETYLTRDVPAAVARTLHVPHDPRRWGVVGFSAGGTCAVHLALRHPDRFGHFVSIGGDPEPALRTPEQTLRELFGGSVQKQRAYRPARILATHRFVGMTGWYAAGNADPHRRTTARALAAASTAAGIRARTVIADGGHTWRFVKTALEHLLPTLYADLGVGAPPGAPVPPLPRAIPLGPNAGRPRPAPTAPPAPGGSPRPTARPDPTAVRAAPPGLPAEADRRTRTR</sequence>
<name>A0A8J3F7P6_9ACTN</name>
<protein>
    <recommendedName>
        <fullName evidence="5">Esterase</fullName>
    </recommendedName>
</protein>
<evidence type="ECO:0000256" key="2">
    <source>
        <dbReference type="SAM" id="Phobius"/>
    </source>
</evidence>
<gene>
    <name evidence="3" type="ORF">GCM10010123_08030</name>
</gene>
<keyword evidence="2" id="KW-1133">Transmembrane helix</keyword>
<dbReference type="PANTHER" id="PTHR48098:SF1">
    <property type="entry name" value="DIACYLGLYCEROL ACYLTRANSFERASE_MYCOLYLTRANSFERASE AG85A"/>
    <property type="match status" value="1"/>
</dbReference>
<feature type="compositionally biased region" description="Low complexity" evidence="1">
    <location>
        <begin position="7"/>
        <end position="19"/>
    </location>
</feature>
<proteinExistence type="predicted"/>
<dbReference type="Gene3D" id="3.40.50.1820">
    <property type="entry name" value="alpha/beta hydrolase"/>
    <property type="match status" value="1"/>
</dbReference>
<feature type="compositionally biased region" description="Basic and acidic residues" evidence="1">
    <location>
        <begin position="23"/>
        <end position="33"/>
    </location>
</feature>
<comment type="caution">
    <text evidence="3">The sequence shown here is derived from an EMBL/GenBank/DDBJ whole genome shotgun (WGS) entry which is preliminary data.</text>
</comment>
<feature type="region of interest" description="Disordered" evidence="1">
    <location>
        <begin position="534"/>
        <end position="592"/>
    </location>
</feature>
<dbReference type="EMBL" id="BMQB01000001">
    <property type="protein sequence ID" value="GGJ80484.1"/>
    <property type="molecule type" value="Genomic_DNA"/>
</dbReference>
<evidence type="ECO:0000313" key="4">
    <source>
        <dbReference type="Proteomes" id="UP000649739"/>
    </source>
</evidence>
<accession>A0A8J3F7P6</accession>
<dbReference type="PANTHER" id="PTHR48098">
    <property type="entry name" value="ENTEROCHELIN ESTERASE-RELATED"/>
    <property type="match status" value="1"/>
</dbReference>
<dbReference type="Proteomes" id="UP000649739">
    <property type="component" value="Unassembled WGS sequence"/>
</dbReference>
<evidence type="ECO:0008006" key="5">
    <source>
        <dbReference type="Google" id="ProtNLM"/>
    </source>
</evidence>
<feature type="compositionally biased region" description="Basic and acidic residues" evidence="1">
    <location>
        <begin position="42"/>
        <end position="68"/>
    </location>
</feature>
<dbReference type="AlphaFoldDB" id="A0A8J3F7P6"/>
<reference evidence="3" key="2">
    <citation type="submission" date="2020-09" db="EMBL/GenBank/DDBJ databases">
        <authorList>
            <person name="Sun Q."/>
            <person name="Ohkuma M."/>
        </authorList>
    </citation>
    <scope>NUCLEOTIDE SEQUENCE</scope>
    <source>
        <strain evidence="3">JCM 3090</strain>
    </source>
</reference>
<dbReference type="InterPro" id="IPR000801">
    <property type="entry name" value="Esterase-like"/>
</dbReference>
<dbReference type="InterPro" id="IPR029058">
    <property type="entry name" value="AB_hydrolase_fold"/>
</dbReference>
<feature type="transmembrane region" description="Helical" evidence="2">
    <location>
        <begin position="180"/>
        <end position="199"/>
    </location>
</feature>
<keyword evidence="2" id="KW-0812">Transmembrane</keyword>
<keyword evidence="4" id="KW-1185">Reference proteome</keyword>
<organism evidence="3 4">
    <name type="scientific">Pilimelia anulata</name>
    <dbReference type="NCBI Taxonomy" id="53371"/>
    <lineage>
        <taxon>Bacteria</taxon>
        <taxon>Bacillati</taxon>
        <taxon>Actinomycetota</taxon>
        <taxon>Actinomycetes</taxon>
        <taxon>Micromonosporales</taxon>
        <taxon>Micromonosporaceae</taxon>
        <taxon>Pilimelia</taxon>
    </lineage>
</organism>
<dbReference type="RefSeq" id="WP_189168602.1">
    <property type="nucleotide sequence ID" value="NZ_BMQB01000001.1"/>
</dbReference>
<feature type="compositionally biased region" description="Pro residues" evidence="1">
    <location>
        <begin position="550"/>
        <end position="568"/>
    </location>
</feature>
<dbReference type="InterPro" id="IPR050583">
    <property type="entry name" value="Mycobacterial_A85_antigen"/>
</dbReference>
<evidence type="ECO:0000313" key="3">
    <source>
        <dbReference type="EMBL" id="GGJ80484.1"/>
    </source>
</evidence>
<dbReference type="GO" id="GO:0016747">
    <property type="term" value="F:acyltransferase activity, transferring groups other than amino-acyl groups"/>
    <property type="evidence" value="ECO:0007669"/>
    <property type="project" value="TreeGrafter"/>
</dbReference>